<dbReference type="EMBL" id="NJEU01000033">
    <property type="protein sequence ID" value="PHH82982.1"/>
    <property type="molecule type" value="Genomic_DNA"/>
</dbReference>
<keyword evidence="2" id="KW-1185">Reference proteome</keyword>
<reference evidence="1 2" key="1">
    <citation type="submission" date="2017-06" db="EMBL/GenBank/DDBJ databases">
        <title>Ant-infecting Ophiocordyceps genomes reveal a high diversity of potential behavioral manipulation genes and a possible major role for enterotoxins.</title>
        <authorList>
            <person name="De Bekker C."/>
            <person name="Evans H.C."/>
            <person name="Brachmann A."/>
            <person name="Hughes D.P."/>
        </authorList>
    </citation>
    <scope>NUCLEOTIDE SEQUENCE [LARGE SCALE GENOMIC DNA]</scope>
    <source>
        <strain evidence="1 2">1348a</strain>
    </source>
</reference>
<accession>A0A2C5ZT03</accession>
<dbReference type="AlphaFoldDB" id="A0A2C5ZT03"/>
<proteinExistence type="predicted"/>
<evidence type="ECO:0000313" key="2">
    <source>
        <dbReference type="Proteomes" id="UP000224854"/>
    </source>
</evidence>
<sequence>MCVKGRAADKARCTPRRFDRSQASISCCLDVFLLRPAEGALLRVHACGAPPIKTRLNATFGPLPLPLKCLHSTARTVPPPQCLHHSTSILYWAALRSEYPRGHGPNSLVLLSSLDHFSTLAFRPPSRLMPRHSHAKWTRPLPSLDACMLTSRHLLLASCQPRRLARVGAHDPARASSCLPVTVAPATSFSSLPYQDSCSADSTGTASGQAAAASLSTTGPSATAQPSHTVHSMLDAPRSIIHAHRQAKWIVASELPQILPCGEAAKP</sequence>
<dbReference type="Proteomes" id="UP000224854">
    <property type="component" value="Unassembled WGS sequence"/>
</dbReference>
<name>A0A2C5ZT03_9HYPO</name>
<comment type="caution">
    <text evidence="1">The sequence shown here is derived from an EMBL/GenBank/DDBJ whole genome shotgun (WGS) entry which is preliminary data.</text>
</comment>
<organism evidence="1 2">
    <name type="scientific">Ophiocordyceps australis</name>
    <dbReference type="NCBI Taxonomy" id="1399860"/>
    <lineage>
        <taxon>Eukaryota</taxon>
        <taxon>Fungi</taxon>
        <taxon>Dikarya</taxon>
        <taxon>Ascomycota</taxon>
        <taxon>Pezizomycotina</taxon>
        <taxon>Sordariomycetes</taxon>
        <taxon>Hypocreomycetidae</taxon>
        <taxon>Hypocreales</taxon>
        <taxon>Ophiocordycipitaceae</taxon>
        <taxon>Ophiocordyceps</taxon>
    </lineage>
</organism>
<gene>
    <name evidence="1" type="ORF">CDD82_4096</name>
</gene>
<protein>
    <submittedName>
        <fullName evidence="1">Uncharacterized protein</fullName>
    </submittedName>
</protein>
<evidence type="ECO:0000313" key="1">
    <source>
        <dbReference type="EMBL" id="PHH82982.1"/>
    </source>
</evidence>